<proteinExistence type="inferred from homology"/>
<comment type="pathway">
    <text evidence="8">Cofactor biosynthesis; biotin biosynthesis; 7,8-diaminononanoate from 8-amino-7-oxononanoate (SAM route): step 1/1.</text>
</comment>
<dbReference type="GO" id="GO:0004015">
    <property type="term" value="F:adenosylmethionine-8-amino-7-oxononanoate transaminase activity"/>
    <property type="evidence" value="ECO:0007669"/>
    <property type="project" value="UniProtKB-UniRule"/>
</dbReference>
<evidence type="ECO:0000313" key="10">
    <source>
        <dbReference type="Proteomes" id="UP000076660"/>
    </source>
</evidence>
<dbReference type="InterPro" id="IPR005815">
    <property type="entry name" value="BioA"/>
</dbReference>
<evidence type="ECO:0000256" key="2">
    <source>
        <dbReference type="ARBA" id="ARBA00022576"/>
    </source>
</evidence>
<keyword evidence="7" id="KW-0045">Antibiotic biosynthesis</keyword>
<keyword evidence="8" id="KW-0963">Cytoplasm</keyword>
<dbReference type="GO" id="GO:0030170">
    <property type="term" value="F:pyridoxal phosphate binding"/>
    <property type="evidence" value="ECO:0007669"/>
    <property type="project" value="UniProtKB-UniRule"/>
</dbReference>
<dbReference type="PROSITE" id="PS00600">
    <property type="entry name" value="AA_TRANSFER_CLASS_3"/>
    <property type="match status" value="1"/>
</dbReference>
<dbReference type="InterPro" id="IPR005814">
    <property type="entry name" value="Aminotrans_3"/>
</dbReference>
<dbReference type="InterPro" id="IPR015421">
    <property type="entry name" value="PyrdxlP-dep_Trfase_major"/>
</dbReference>
<dbReference type="InterPro" id="IPR015424">
    <property type="entry name" value="PyrdxlP-dep_Trfase"/>
</dbReference>
<comment type="subcellular location">
    <subcellularLocation>
        <location evidence="8">Cytoplasm</location>
    </subcellularLocation>
</comment>
<comment type="similarity">
    <text evidence="8">Belongs to the class-III pyridoxal-phosphate-dependent aminotransferase family. BioA subfamily.</text>
</comment>
<feature type="binding site" evidence="8">
    <location>
        <begin position="321"/>
        <end position="322"/>
    </location>
    <ligand>
        <name>pyridoxal 5'-phosphate</name>
        <dbReference type="ChEBI" id="CHEBI:597326"/>
    </ligand>
</feature>
<evidence type="ECO:0000256" key="5">
    <source>
        <dbReference type="ARBA" id="ARBA00022756"/>
    </source>
</evidence>
<keyword evidence="6 8" id="KW-0663">Pyridoxal phosphate</keyword>
<feature type="modified residue" description="N6-(pyridoxal phosphate)lysine" evidence="8">
    <location>
        <position position="286"/>
    </location>
</feature>
<dbReference type="OrthoDB" id="9801052at2"/>
<dbReference type="NCBIfam" id="TIGR00508">
    <property type="entry name" value="bioA"/>
    <property type="match status" value="1"/>
</dbReference>
<feature type="binding site" evidence="8">
    <location>
        <position position="286"/>
    </location>
    <ligand>
        <name>substrate</name>
    </ligand>
</feature>
<dbReference type="UniPathway" id="UPA00078">
    <property type="reaction ID" value="UER00160"/>
</dbReference>
<dbReference type="CDD" id="cd00610">
    <property type="entry name" value="OAT_like"/>
    <property type="match status" value="1"/>
</dbReference>
<evidence type="ECO:0000256" key="4">
    <source>
        <dbReference type="ARBA" id="ARBA00022691"/>
    </source>
</evidence>
<dbReference type="AlphaFoldDB" id="A0A1W2M1K8"/>
<comment type="caution">
    <text evidence="9">The sequence shown here is derived from an EMBL/GenBank/DDBJ whole genome shotgun (WGS) entry which is preliminary data.</text>
</comment>
<reference evidence="9 10" key="1">
    <citation type="submission" date="2016-12" db="EMBL/GenBank/DDBJ databases">
        <title>Amycolatopsis keratiniphila subsp. keratiniphila genome sequencing and assembly.</title>
        <authorList>
            <person name="Mayilraj S."/>
            <person name="Kaur N."/>
        </authorList>
    </citation>
    <scope>NUCLEOTIDE SEQUENCE [LARGE SCALE GENOMIC DNA]</scope>
    <source>
        <strain evidence="9 10">DSM 44409</strain>
    </source>
</reference>
<keyword evidence="5 8" id="KW-0093">Biotin biosynthesis</keyword>
<evidence type="ECO:0000313" key="9">
    <source>
        <dbReference type="EMBL" id="ONF73729.1"/>
    </source>
</evidence>
<dbReference type="Gene3D" id="3.40.640.10">
    <property type="entry name" value="Type I PLP-dependent aspartate aminotransferase-like (Major domain)"/>
    <property type="match status" value="1"/>
</dbReference>
<feature type="site" description="Participates in the substrate recognition with KAPA and in a stacking interaction with the adenine ring of SAM" evidence="8">
    <location>
        <position position="19"/>
    </location>
</feature>
<dbReference type="GO" id="GO:0009102">
    <property type="term" value="P:biotin biosynthetic process"/>
    <property type="evidence" value="ECO:0007669"/>
    <property type="project" value="UniProtKB-UniRule"/>
</dbReference>
<feature type="binding site" evidence="8">
    <location>
        <position position="406"/>
    </location>
    <ligand>
        <name>substrate</name>
    </ligand>
</feature>
<gene>
    <name evidence="8" type="primary">bioA</name>
    <name evidence="9" type="ORF">AVR91_0206405</name>
</gene>
<keyword evidence="2 8" id="KW-0032">Aminotransferase</keyword>
<comment type="subunit">
    <text evidence="8">Homodimer.</text>
</comment>
<dbReference type="SUPFAM" id="SSF53383">
    <property type="entry name" value="PLP-dependent transferases"/>
    <property type="match status" value="1"/>
</dbReference>
<dbReference type="GO" id="GO:0005737">
    <property type="term" value="C:cytoplasm"/>
    <property type="evidence" value="ECO:0007669"/>
    <property type="project" value="UniProtKB-SubCell"/>
</dbReference>
<sequence length="442" mass="47310">MNVVHDWQLRDEKAVWHPYTQHQNWISDNPPVIDSADGVWLTDVSGRRLLDACGSLWVTSYQHGDPRIKAAVADQLDQLDHSSFFGATHTIGIRLAERLIELAPTSTESTERLSKVFYGNDGASMVDAALKMAYQFSVQSGSPREVVLHLENSFHGDSIGASSIMGGDQSRSTYGPLLLKVRKTDSPGPVNGESAPAAAARAIAALESTLAEVGSRCCALIVEPMIQGAGGMRPYHADFLRACRTLADKHGVLLICDEVAAGVARTGRMWATEHAGIVPDIMLCGKGVTGGVLPLSALLATDRVASAFVGSEPSSMFFHGHTYAANPLACAAALESLAIATELDLPSMARQKGDLLGDLLDRVAKHEAVHEVRRLGVMTGIELGTDLPRAGFRVCQAAQERGVWIRSLGDTLVLMPPLAITPEELELMAGVVEESLDDVFAK</sequence>
<evidence type="ECO:0000256" key="7">
    <source>
        <dbReference type="ARBA" id="ARBA00023194"/>
    </source>
</evidence>
<dbReference type="EC" id="2.6.1.62" evidence="8"/>
<evidence type="ECO:0000256" key="6">
    <source>
        <dbReference type="ARBA" id="ARBA00022898"/>
    </source>
</evidence>
<dbReference type="EMBL" id="LQMT02000007">
    <property type="protein sequence ID" value="ONF73729.1"/>
    <property type="molecule type" value="Genomic_DNA"/>
</dbReference>
<name>A0A1W2M1K8_9PSEU</name>
<dbReference type="InterPro" id="IPR015422">
    <property type="entry name" value="PyrdxlP-dep_Trfase_small"/>
</dbReference>
<comment type="caution">
    <text evidence="8">Lacks conserved residue(s) required for the propagation of feature annotation.</text>
</comment>
<protein>
    <recommendedName>
        <fullName evidence="8">Adenosylmethionine-8-amino-7-oxononanoate aminotransferase</fullName>
        <ecNumber evidence="8">2.6.1.62</ecNumber>
    </recommendedName>
    <alternativeName>
        <fullName evidence="8">7,8-diamino-pelargonic acid aminotransferase</fullName>
        <shortName evidence="8">DAPA AT</shortName>
        <shortName evidence="8">DAPA aminotransferase</shortName>
    </alternativeName>
    <alternativeName>
        <fullName evidence="8">7,8-diaminononanoate synthase</fullName>
        <shortName evidence="8">DANS</shortName>
    </alternativeName>
    <alternativeName>
        <fullName evidence="8">Diaminopelargonic acid synthase</fullName>
    </alternativeName>
</protein>
<feature type="binding site" evidence="8">
    <location>
        <begin position="122"/>
        <end position="123"/>
    </location>
    <ligand>
        <name>pyridoxal 5'-phosphate</name>
        <dbReference type="ChEBI" id="CHEBI:597326"/>
    </ligand>
</feature>
<dbReference type="PANTHER" id="PTHR42684">
    <property type="entry name" value="ADENOSYLMETHIONINE-8-AMINO-7-OXONONANOATE AMINOTRANSFERASE"/>
    <property type="match status" value="1"/>
</dbReference>
<evidence type="ECO:0000256" key="3">
    <source>
        <dbReference type="ARBA" id="ARBA00022679"/>
    </source>
</evidence>
<dbReference type="InterPro" id="IPR049704">
    <property type="entry name" value="Aminotrans_3_PPA_site"/>
</dbReference>
<feature type="binding site" evidence="8">
    <location>
        <position position="320"/>
    </location>
    <ligand>
        <name>substrate</name>
    </ligand>
</feature>
<dbReference type="GO" id="GO:0017000">
    <property type="term" value="P:antibiotic biosynthetic process"/>
    <property type="evidence" value="ECO:0007669"/>
    <property type="project" value="UniProtKB-KW"/>
</dbReference>
<dbReference type="Gene3D" id="3.90.1150.10">
    <property type="entry name" value="Aspartate Aminotransferase, domain 1"/>
    <property type="match status" value="1"/>
</dbReference>
<feature type="binding site" evidence="8">
    <location>
        <position position="257"/>
    </location>
    <ligand>
        <name>pyridoxal 5'-phosphate</name>
        <dbReference type="ChEBI" id="CHEBI:597326"/>
    </ligand>
</feature>
<dbReference type="Pfam" id="PF00202">
    <property type="entry name" value="Aminotran_3"/>
    <property type="match status" value="1"/>
</dbReference>
<comment type="catalytic activity">
    <reaction evidence="8">
        <text>(8S)-8-amino-7-oxononanoate + S-adenosyl-L-methionine = S-adenosyl-4-methylsulfanyl-2-oxobutanoate + (7R,8S)-7,8-diammoniononanoate</text>
        <dbReference type="Rhea" id="RHEA:16861"/>
        <dbReference type="ChEBI" id="CHEBI:16490"/>
        <dbReference type="ChEBI" id="CHEBI:59789"/>
        <dbReference type="ChEBI" id="CHEBI:149468"/>
        <dbReference type="ChEBI" id="CHEBI:149469"/>
        <dbReference type="EC" id="2.6.1.62"/>
    </reaction>
</comment>
<comment type="function">
    <text evidence="8">Catalyzes the transfer of the alpha-amino group from S-adenosyl-L-methionine (SAM) to 7-keto-8-aminopelargonic acid (KAPA) to form 7,8-diaminopelargonic acid (DAPA). It is the only aminotransferase known to utilize SAM as an amino donor.</text>
</comment>
<dbReference type="HAMAP" id="MF_00834">
    <property type="entry name" value="BioA"/>
    <property type="match status" value="1"/>
</dbReference>
<dbReference type="FunFam" id="3.40.640.10:FF:000004">
    <property type="entry name" value="Acetylornithine aminotransferase"/>
    <property type="match status" value="1"/>
</dbReference>
<comment type="cofactor">
    <cofactor evidence="1 8">
        <name>pyridoxal 5'-phosphate</name>
        <dbReference type="ChEBI" id="CHEBI:597326"/>
    </cofactor>
</comment>
<organism evidence="9 10">
    <name type="scientific">Amycolatopsis keratiniphila subsp. keratiniphila</name>
    <dbReference type="NCBI Taxonomy" id="227715"/>
    <lineage>
        <taxon>Bacteria</taxon>
        <taxon>Bacillati</taxon>
        <taxon>Actinomycetota</taxon>
        <taxon>Actinomycetes</taxon>
        <taxon>Pseudonocardiales</taxon>
        <taxon>Pseudonocardiaceae</taxon>
        <taxon>Amycolatopsis</taxon>
        <taxon>Amycolatopsis japonica group</taxon>
    </lineage>
</organism>
<keyword evidence="4 8" id="KW-0949">S-adenosyl-L-methionine</keyword>
<dbReference type="Proteomes" id="UP000076660">
    <property type="component" value="Unassembled WGS sequence"/>
</dbReference>
<accession>A0A1W2M1K8</accession>
<keyword evidence="3 8" id="KW-0808">Transferase</keyword>
<evidence type="ECO:0000256" key="8">
    <source>
        <dbReference type="HAMAP-Rule" id="MF_00834"/>
    </source>
</evidence>
<dbReference type="PANTHER" id="PTHR42684:SF17">
    <property type="entry name" value="ADENOSYLMETHIONINE-8-AMINO-7-OXONONANOATE AMINOTRANSFERASE"/>
    <property type="match status" value="1"/>
</dbReference>
<evidence type="ECO:0000256" key="1">
    <source>
        <dbReference type="ARBA" id="ARBA00001933"/>
    </source>
</evidence>